<dbReference type="EMBL" id="MBFA02000003">
    <property type="protein sequence ID" value="MUP09438.1"/>
    <property type="molecule type" value="Genomic_DNA"/>
</dbReference>
<evidence type="ECO:0000313" key="3">
    <source>
        <dbReference type="Proteomes" id="UP000179454"/>
    </source>
</evidence>
<dbReference type="Pfam" id="PF09669">
    <property type="entry name" value="Phage_pRha"/>
    <property type="match status" value="1"/>
</dbReference>
<dbReference type="NCBIfam" id="TIGR02681">
    <property type="entry name" value="phage_pRha"/>
    <property type="match status" value="1"/>
</dbReference>
<dbReference type="Proteomes" id="UP000179536">
    <property type="component" value="Unassembled WGS sequence"/>
</dbReference>
<dbReference type="AlphaFoldDB" id="A0ABD6H608"/>
<dbReference type="EMBL" id="MBFE02000005">
    <property type="protein sequence ID" value="MUO42130.1"/>
    <property type="molecule type" value="Genomic_DNA"/>
</dbReference>
<accession>A0ABD6H608</accession>
<gene>
    <name evidence="2" type="ORF">BBK91_006135</name>
    <name evidence="1" type="ORF">BBL17_010055</name>
</gene>
<name>A0ABD6H608_AGRVI</name>
<evidence type="ECO:0000313" key="1">
    <source>
        <dbReference type="EMBL" id="MUO42130.1"/>
    </source>
</evidence>
<sequence length="311" mass="34129">MTTETMEKTEVQPVVFVKAGAVFASSVDVAEFFEKEHREVLRAIDNLFEIAPDVCSCNFAPSSREVKMPNGGARDFRAFDMNRDGFTLLVMGFTGPKAVKFKLDYIAAFNAMETELLAQAKRVQPHPADDHLPRGRDRKAWGIHIQKINSVARYVGMINQVYGPEAARALLEADRDLPNVSNKALSVLCGSPEDDPVGCFFHLMRAAAGNGRTLGERVYAAFSDPVEMGKVKSFGILVGPASDSNFIAIATRHEFLARHFADTQWTGAWDVAFGLLSGAKASKRTLQFGMVKSRAVMVPRAEVIKLLNKSG</sequence>
<evidence type="ECO:0000313" key="2">
    <source>
        <dbReference type="EMBL" id="MUP09438.1"/>
    </source>
</evidence>
<proteinExistence type="predicted"/>
<evidence type="ECO:0008006" key="5">
    <source>
        <dbReference type="Google" id="ProtNLM"/>
    </source>
</evidence>
<dbReference type="RefSeq" id="WP_015916091.1">
    <property type="nucleotide sequence ID" value="NZ_MBFC02000002.1"/>
</dbReference>
<comment type="caution">
    <text evidence="2">The sequence shown here is derived from an EMBL/GenBank/DDBJ whole genome shotgun (WGS) entry which is preliminary data.</text>
</comment>
<evidence type="ECO:0000313" key="4">
    <source>
        <dbReference type="Proteomes" id="UP000179536"/>
    </source>
</evidence>
<dbReference type="InterPro" id="IPR014054">
    <property type="entry name" value="Phage_regulatory_Rha"/>
</dbReference>
<dbReference type="Proteomes" id="UP000179454">
    <property type="component" value="Unassembled WGS sequence"/>
</dbReference>
<keyword evidence="3" id="KW-1185">Reference proteome</keyword>
<organism evidence="2 4">
    <name type="scientific">Agrobacterium vitis</name>
    <name type="common">Rhizobium vitis</name>
    <dbReference type="NCBI Taxonomy" id="373"/>
    <lineage>
        <taxon>Bacteria</taxon>
        <taxon>Pseudomonadati</taxon>
        <taxon>Pseudomonadota</taxon>
        <taxon>Alphaproteobacteria</taxon>
        <taxon>Hyphomicrobiales</taxon>
        <taxon>Rhizobiaceae</taxon>
        <taxon>Rhizobium/Agrobacterium group</taxon>
        <taxon>Agrobacterium</taxon>
    </lineage>
</organism>
<protein>
    <recommendedName>
        <fullName evidence="5">Rha family transcriptional regulator</fullName>
    </recommendedName>
</protein>
<reference evidence="3 4" key="1">
    <citation type="submission" date="2019-11" db="EMBL/GenBank/DDBJ databases">
        <title>Whole-genome sequencing of Allorhizobium vitis.</title>
        <authorList>
            <person name="Gan H.M."/>
            <person name="Savka M.A."/>
        </authorList>
    </citation>
    <scope>NUCLEOTIDE SEQUENCE [LARGE SCALE GENOMIC DNA]</scope>
    <source>
        <strain evidence="2 4">RF2/1</strain>
        <strain evidence="1 3">T1/7</strain>
    </source>
</reference>